<dbReference type="CDD" id="cd00637">
    <property type="entry name" value="7tm_classA_rhodopsin-like"/>
    <property type="match status" value="1"/>
</dbReference>
<evidence type="ECO:0000256" key="7">
    <source>
        <dbReference type="ARBA" id="ARBA00023224"/>
    </source>
</evidence>
<evidence type="ECO:0000256" key="5">
    <source>
        <dbReference type="ARBA" id="ARBA00023136"/>
    </source>
</evidence>
<evidence type="ECO:0000256" key="2">
    <source>
        <dbReference type="ARBA" id="ARBA00022692"/>
    </source>
</evidence>
<dbReference type="GO" id="GO:0005886">
    <property type="term" value="C:plasma membrane"/>
    <property type="evidence" value="ECO:0007669"/>
    <property type="project" value="TreeGrafter"/>
</dbReference>
<name>A0A814NL76_9BILA</name>
<dbReference type="AlphaFoldDB" id="A0A814NL76"/>
<feature type="domain" description="G-protein coupled receptors family 1 profile" evidence="10">
    <location>
        <begin position="1"/>
        <end position="149"/>
    </location>
</feature>
<evidence type="ECO:0000256" key="9">
    <source>
        <dbReference type="SAM" id="SignalP"/>
    </source>
</evidence>
<gene>
    <name evidence="11" type="ORF">ZHD862_LOCUS17268</name>
</gene>
<feature type="chain" id="PRO_5032576440" description="G-protein coupled receptors family 1 profile domain-containing protein" evidence="9">
    <location>
        <begin position="21"/>
        <end position="222"/>
    </location>
</feature>
<dbReference type="Gene3D" id="1.20.1070.10">
    <property type="entry name" value="Rhodopsin 7-helix transmembrane proteins"/>
    <property type="match status" value="1"/>
</dbReference>
<evidence type="ECO:0000313" key="11">
    <source>
        <dbReference type="EMBL" id="CAF1094583.1"/>
    </source>
</evidence>
<organism evidence="11 12">
    <name type="scientific">Rotaria sordida</name>
    <dbReference type="NCBI Taxonomy" id="392033"/>
    <lineage>
        <taxon>Eukaryota</taxon>
        <taxon>Metazoa</taxon>
        <taxon>Spiralia</taxon>
        <taxon>Gnathifera</taxon>
        <taxon>Rotifera</taxon>
        <taxon>Eurotatoria</taxon>
        <taxon>Bdelloidea</taxon>
        <taxon>Philodinida</taxon>
        <taxon>Philodinidae</taxon>
        <taxon>Rotaria</taxon>
    </lineage>
</organism>
<protein>
    <recommendedName>
        <fullName evidence="10">G-protein coupled receptors family 1 profile domain-containing protein</fullName>
    </recommendedName>
</protein>
<dbReference type="GO" id="GO:0004930">
    <property type="term" value="F:G protein-coupled receptor activity"/>
    <property type="evidence" value="ECO:0007669"/>
    <property type="project" value="UniProtKB-KW"/>
</dbReference>
<dbReference type="SUPFAM" id="SSF81321">
    <property type="entry name" value="Family A G protein-coupled receptor-like"/>
    <property type="match status" value="1"/>
</dbReference>
<evidence type="ECO:0000256" key="8">
    <source>
        <dbReference type="SAM" id="Phobius"/>
    </source>
</evidence>
<comment type="caution">
    <text evidence="11">The sequence shown here is derived from an EMBL/GenBank/DDBJ whole genome shotgun (WGS) entry which is preliminary data.</text>
</comment>
<keyword evidence="3 8" id="KW-1133">Transmembrane helix</keyword>
<keyword evidence="6" id="KW-0675">Receptor</keyword>
<proteinExistence type="predicted"/>
<accession>A0A814NL76</accession>
<dbReference type="InterPro" id="IPR000276">
    <property type="entry name" value="GPCR_Rhodpsn"/>
</dbReference>
<dbReference type="EMBL" id="CAJNOT010000849">
    <property type="protein sequence ID" value="CAF1094583.1"/>
    <property type="molecule type" value="Genomic_DNA"/>
</dbReference>
<evidence type="ECO:0000256" key="3">
    <source>
        <dbReference type="ARBA" id="ARBA00022989"/>
    </source>
</evidence>
<keyword evidence="7" id="KW-0807">Transducer</keyword>
<evidence type="ECO:0000256" key="4">
    <source>
        <dbReference type="ARBA" id="ARBA00023040"/>
    </source>
</evidence>
<keyword evidence="9" id="KW-0732">Signal</keyword>
<evidence type="ECO:0000259" key="10">
    <source>
        <dbReference type="PROSITE" id="PS50262"/>
    </source>
</evidence>
<keyword evidence="4" id="KW-0297">G-protein coupled receptor</keyword>
<feature type="signal peptide" evidence="9">
    <location>
        <begin position="1"/>
        <end position="20"/>
    </location>
</feature>
<dbReference type="PROSITE" id="PS50262">
    <property type="entry name" value="G_PROTEIN_RECEP_F1_2"/>
    <property type="match status" value="1"/>
</dbReference>
<reference evidence="11" key="1">
    <citation type="submission" date="2021-02" db="EMBL/GenBank/DDBJ databases">
        <authorList>
            <person name="Nowell W R."/>
        </authorList>
    </citation>
    <scope>NUCLEOTIDE SEQUENCE</scope>
</reference>
<feature type="transmembrane region" description="Helical" evidence="8">
    <location>
        <begin position="34"/>
        <end position="56"/>
    </location>
</feature>
<keyword evidence="2 8" id="KW-0812">Transmembrane</keyword>
<sequence>MVLPIHILIFLNTVPPGNIACSITNDNVALYHSVYTIIMGGTLPPIVMFICALFIWKCLKRKNQRRKINNMVKSKQQKNIRDQQVLIILLAQVIIFIVSTIPFMSNNLYKTLTRNILDKSIDRQAIENFLQVITELFVYIFPASSFYLNTLVSRTFRRKFIIMFKRFIIKCCRRKQNRISPIAQGRTNGTIQEIPMAIPRKVQISTRSDLNKSTHEGEQNTA</sequence>
<comment type="subcellular location">
    <subcellularLocation>
        <location evidence="1">Membrane</location>
        <topology evidence="1">Multi-pass membrane protein</topology>
    </subcellularLocation>
</comment>
<feature type="transmembrane region" description="Helical" evidence="8">
    <location>
        <begin position="136"/>
        <end position="156"/>
    </location>
</feature>
<dbReference type="Pfam" id="PF00001">
    <property type="entry name" value="7tm_1"/>
    <property type="match status" value="1"/>
</dbReference>
<dbReference type="InterPro" id="IPR017452">
    <property type="entry name" value="GPCR_Rhodpsn_7TM"/>
</dbReference>
<evidence type="ECO:0000313" key="12">
    <source>
        <dbReference type="Proteomes" id="UP000663864"/>
    </source>
</evidence>
<evidence type="ECO:0000256" key="1">
    <source>
        <dbReference type="ARBA" id="ARBA00004141"/>
    </source>
</evidence>
<evidence type="ECO:0000256" key="6">
    <source>
        <dbReference type="ARBA" id="ARBA00023170"/>
    </source>
</evidence>
<dbReference type="PANTHER" id="PTHR24243">
    <property type="entry name" value="G-PROTEIN COUPLED RECEPTOR"/>
    <property type="match status" value="1"/>
</dbReference>
<dbReference type="Proteomes" id="UP000663864">
    <property type="component" value="Unassembled WGS sequence"/>
</dbReference>
<dbReference type="PANTHER" id="PTHR24243:SF230">
    <property type="entry name" value="G-PROTEIN COUPLED RECEPTORS FAMILY 1 PROFILE DOMAIN-CONTAINING PROTEIN"/>
    <property type="match status" value="1"/>
</dbReference>
<keyword evidence="5 8" id="KW-0472">Membrane</keyword>
<feature type="transmembrane region" description="Helical" evidence="8">
    <location>
        <begin position="85"/>
        <end position="104"/>
    </location>
</feature>